<dbReference type="Pfam" id="PF17047">
    <property type="entry name" value="SMP_LBD"/>
    <property type="match status" value="1"/>
</dbReference>
<keyword evidence="1" id="KW-0812">Transmembrane</keyword>
<dbReference type="InterPro" id="IPR039010">
    <property type="entry name" value="Synaptotagmin_SMP"/>
</dbReference>
<feature type="domain" description="C2" evidence="4">
    <location>
        <begin position="271"/>
        <end position="388"/>
    </location>
</feature>
<dbReference type="PROSITE" id="PS50004">
    <property type="entry name" value="C2"/>
    <property type="match status" value="2"/>
</dbReference>
<accession>A0A8J1LU20</accession>
<evidence type="ECO:0000256" key="2">
    <source>
        <dbReference type="ARBA" id="ARBA00022989"/>
    </source>
</evidence>
<gene>
    <name evidence="6" type="primary">LOC108701812</name>
</gene>
<keyword evidence="5" id="KW-1185">Reference proteome</keyword>
<dbReference type="SMART" id="SM00239">
    <property type="entry name" value="C2"/>
    <property type="match status" value="2"/>
</dbReference>
<dbReference type="PANTHER" id="PTHR45761:SF9">
    <property type="entry name" value="EXTENDED SYNAPTOTAGMIN-1-LIKE"/>
    <property type="match status" value="1"/>
</dbReference>
<dbReference type="GO" id="GO:0008429">
    <property type="term" value="F:phosphatidylethanolamine binding"/>
    <property type="evidence" value="ECO:0000318"/>
    <property type="project" value="GO_Central"/>
</dbReference>
<protein>
    <submittedName>
        <fullName evidence="6">Extended synaptotagmin-1-like</fullName>
    </submittedName>
</protein>
<dbReference type="InterPro" id="IPR035892">
    <property type="entry name" value="C2_domain_sf"/>
</dbReference>
<dbReference type="GO" id="GO:0005789">
    <property type="term" value="C:endoplasmic reticulum membrane"/>
    <property type="evidence" value="ECO:0000318"/>
    <property type="project" value="GO_Central"/>
</dbReference>
<dbReference type="Gene3D" id="2.60.40.150">
    <property type="entry name" value="C2 domain"/>
    <property type="match status" value="2"/>
</dbReference>
<reference evidence="6" key="1">
    <citation type="submission" date="2025-08" db="UniProtKB">
        <authorList>
            <consortium name="RefSeq"/>
        </authorList>
    </citation>
    <scope>IDENTIFICATION</scope>
    <source>
        <strain evidence="6">J_2021</strain>
        <tissue evidence="6">Erythrocytes</tissue>
    </source>
</reference>
<dbReference type="SUPFAM" id="SSF49562">
    <property type="entry name" value="C2 domain (Calcium/lipid-binding domain, CaLB)"/>
    <property type="match status" value="2"/>
</dbReference>
<sequence>MGDLCLRFSAGKESTTLLRFYSWSACNHNAERAKQSPPQAAKRSGSALGLEDPCVPCEDKHDEGAVEIDNEMTSFMNKVLTDCWSQIIQFLHLFIKNECEKMLHSIVPPLSSLMIHHVNLGKKALKINGVTMDWTKDRSRISVDVKFDHSCPVPYIAHTNQLICIANNPVPVYCRFHGDVQIRASLAKKLLRFGTKELQLKGRIRIFLEPILDRPPFFGVVSIYFPEEPELQIKFTGLSKLAEPSVIKNFVHKKLIELIGTFVVKPFVTCIPVDRNFKVEELNYVRTMNIFRIYILEAEGLSSEDFMPRTLNSYVAISSAKQRARTRVAANSLNPRWHQAFEMAFNDVPEQEIVFQLFHNRLFKDKLLGSCRISVEEAMKHANLDIWLPLDNVASGRLHIRSQRLNLVSDPAELRKVLLVNQMSQPVQMEEFCSALLNVHVERAKITIGNKIPTTITEINVRNMTKLTAYSCNTTDPVWNQSFSFLIKDPHKENVQFVVKDRYDGSLGSVSIPISRLLEAKNLTITDWFQLRKSALRVRLELRIFVTPLPVASSETKEFNVSSSQQPKHKAVNKPKADPRINMKRRPPLRNKRKKLHKPKRRPKAATGGETTGDTEQPEIRRETDVPTTSRNTEGAGTQETQAMKTIKQKFMEVKGKFLRAIRMVCDR</sequence>
<dbReference type="KEGG" id="xla:108701812"/>
<dbReference type="InterPro" id="IPR000008">
    <property type="entry name" value="C2_dom"/>
</dbReference>
<proteinExistence type="predicted"/>
<evidence type="ECO:0000259" key="4">
    <source>
        <dbReference type="PROSITE" id="PS50004"/>
    </source>
</evidence>
<name>A0A8J1LU20_XENLA</name>
<evidence type="ECO:0000256" key="3">
    <source>
        <dbReference type="SAM" id="MobiDB-lite"/>
    </source>
</evidence>
<feature type="region of interest" description="Disordered" evidence="3">
    <location>
        <begin position="555"/>
        <end position="643"/>
    </location>
</feature>
<evidence type="ECO:0000256" key="1">
    <source>
        <dbReference type="ARBA" id="ARBA00022692"/>
    </source>
</evidence>
<dbReference type="GO" id="GO:0005544">
    <property type="term" value="F:calcium-dependent phospholipid binding"/>
    <property type="evidence" value="ECO:0000318"/>
    <property type="project" value="GO_Central"/>
</dbReference>
<dbReference type="Pfam" id="PF00168">
    <property type="entry name" value="C2"/>
    <property type="match status" value="2"/>
</dbReference>
<dbReference type="PANTHER" id="PTHR45761">
    <property type="entry name" value="EXTENDED SYNAPTOTAGMIN-LIKE PROTEIN 2, ISOFORM C"/>
    <property type="match status" value="1"/>
</dbReference>
<dbReference type="OrthoDB" id="67700at2759"/>
<evidence type="ECO:0000313" key="6">
    <source>
        <dbReference type="RefSeq" id="XP_041432210.1"/>
    </source>
</evidence>
<dbReference type="GO" id="GO:0031210">
    <property type="term" value="F:phosphatidylcholine binding"/>
    <property type="evidence" value="ECO:0000318"/>
    <property type="project" value="GO_Central"/>
</dbReference>
<keyword evidence="2" id="KW-0472">Membrane</keyword>
<dbReference type="GeneID" id="108701812"/>
<feature type="domain" description="C2" evidence="4">
    <location>
        <begin position="410"/>
        <end position="529"/>
    </location>
</feature>
<dbReference type="CDD" id="cd21670">
    <property type="entry name" value="SMP_ESyt"/>
    <property type="match status" value="1"/>
</dbReference>
<evidence type="ECO:0000313" key="5">
    <source>
        <dbReference type="Proteomes" id="UP000186698"/>
    </source>
</evidence>
<dbReference type="Proteomes" id="UP000186698">
    <property type="component" value="Chromosome 9_10L"/>
</dbReference>
<organism evidence="5 6">
    <name type="scientific">Xenopus laevis</name>
    <name type="common">African clawed frog</name>
    <dbReference type="NCBI Taxonomy" id="8355"/>
    <lineage>
        <taxon>Eukaryota</taxon>
        <taxon>Metazoa</taxon>
        <taxon>Chordata</taxon>
        <taxon>Craniata</taxon>
        <taxon>Vertebrata</taxon>
        <taxon>Euteleostomi</taxon>
        <taxon>Amphibia</taxon>
        <taxon>Batrachia</taxon>
        <taxon>Anura</taxon>
        <taxon>Pipoidea</taxon>
        <taxon>Pipidae</taxon>
        <taxon>Xenopodinae</taxon>
        <taxon>Xenopus</taxon>
        <taxon>Xenopus</taxon>
    </lineage>
</organism>
<keyword evidence="2" id="KW-1133">Transmembrane helix</keyword>
<dbReference type="GO" id="GO:0005509">
    <property type="term" value="F:calcium ion binding"/>
    <property type="evidence" value="ECO:0000318"/>
    <property type="project" value="GO_Central"/>
</dbReference>
<dbReference type="GO" id="GO:0035091">
    <property type="term" value="F:phosphatidylinositol binding"/>
    <property type="evidence" value="ECO:0000318"/>
    <property type="project" value="GO_Central"/>
</dbReference>
<feature type="compositionally biased region" description="Polar residues" evidence="3">
    <location>
        <begin position="626"/>
        <end position="643"/>
    </location>
</feature>
<feature type="compositionally biased region" description="Basic residues" evidence="3">
    <location>
        <begin position="582"/>
        <end position="604"/>
    </location>
</feature>
<dbReference type="InterPro" id="IPR051634">
    <property type="entry name" value="Extended_Synaptotagmin"/>
</dbReference>
<dbReference type="AlphaFoldDB" id="A0A8J1LU20"/>
<dbReference type="RefSeq" id="XP_041432210.1">
    <property type="nucleotide sequence ID" value="XM_041576276.1"/>
</dbReference>